<dbReference type="EC" id="1.14.13.-" evidence="9"/>
<feature type="domain" description="FAD-binding" evidence="8">
    <location>
        <begin position="5"/>
        <end position="335"/>
    </location>
</feature>
<evidence type="ECO:0000256" key="5">
    <source>
        <dbReference type="ARBA" id="ARBA00022827"/>
    </source>
</evidence>
<evidence type="ECO:0000313" key="10">
    <source>
        <dbReference type="Proteomes" id="UP000184600"/>
    </source>
</evidence>
<organism evidence="9 10">
    <name type="scientific">Vibrio quintilis</name>
    <dbReference type="NCBI Taxonomy" id="1117707"/>
    <lineage>
        <taxon>Bacteria</taxon>
        <taxon>Pseudomonadati</taxon>
        <taxon>Pseudomonadota</taxon>
        <taxon>Gammaproteobacteria</taxon>
        <taxon>Vibrionales</taxon>
        <taxon>Vibrionaceae</taxon>
        <taxon>Vibrio</taxon>
    </lineage>
</organism>
<dbReference type="STRING" id="1117707.VQ7734_02908"/>
<dbReference type="InterPro" id="IPR011295">
    <property type="entry name" value="UbiH"/>
</dbReference>
<comment type="similarity">
    <text evidence="3">Belongs to the UbiH/COQ6 family.</text>
</comment>
<dbReference type="GO" id="GO:0006744">
    <property type="term" value="P:ubiquinone biosynthetic process"/>
    <property type="evidence" value="ECO:0007669"/>
    <property type="project" value="UniProtKB-UniPathway"/>
</dbReference>
<evidence type="ECO:0000256" key="7">
    <source>
        <dbReference type="ARBA" id="ARBA00023033"/>
    </source>
</evidence>
<dbReference type="RefSeq" id="WP_073583816.1">
    <property type="nucleotide sequence ID" value="NZ_AP024899.1"/>
</dbReference>
<dbReference type="Proteomes" id="UP000184600">
    <property type="component" value="Unassembled WGS sequence"/>
</dbReference>
<dbReference type="NCBIfam" id="NF004356">
    <property type="entry name" value="PRK05732.1"/>
    <property type="match status" value="1"/>
</dbReference>
<dbReference type="EMBL" id="FRFG01000033">
    <property type="protein sequence ID" value="SHO57139.1"/>
    <property type="molecule type" value="Genomic_DNA"/>
</dbReference>
<evidence type="ECO:0000256" key="4">
    <source>
        <dbReference type="ARBA" id="ARBA00022630"/>
    </source>
</evidence>
<dbReference type="PROSITE" id="PS01304">
    <property type="entry name" value="UBIH"/>
    <property type="match status" value="1"/>
</dbReference>
<dbReference type="PANTHER" id="PTHR43876">
    <property type="entry name" value="UBIQUINONE BIOSYNTHESIS MONOOXYGENASE COQ6, MITOCHONDRIAL"/>
    <property type="match status" value="1"/>
</dbReference>
<dbReference type="InterPro" id="IPR018168">
    <property type="entry name" value="Ubi_Hdrlase_CS"/>
</dbReference>
<evidence type="ECO:0000256" key="3">
    <source>
        <dbReference type="ARBA" id="ARBA00005349"/>
    </source>
</evidence>
<name>A0A1M7YWT0_9VIBR</name>
<keyword evidence="4" id="KW-0285">Flavoprotein</keyword>
<dbReference type="SUPFAM" id="SSF51905">
    <property type="entry name" value="FAD/NAD(P)-binding domain"/>
    <property type="match status" value="1"/>
</dbReference>
<dbReference type="PRINTS" id="PR00420">
    <property type="entry name" value="RNGMNOXGNASE"/>
</dbReference>
<keyword evidence="7" id="KW-0503">Monooxygenase</keyword>
<evidence type="ECO:0000256" key="2">
    <source>
        <dbReference type="ARBA" id="ARBA00004749"/>
    </source>
</evidence>
<comment type="pathway">
    <text evidence="2">Cofactor biosynthesis; ubiquinone biosynthesis.</text>
</comment>
<accession>A0A1M7YWT0</accession>
<protein>
    <submittedName>
        <fullName evidence="9">2-octaprenyl-6-methoxyphenol hydroxylase</fullName>
        <ecNumber evidence="9">1.14.13.-</ecNumber>
    </submittedName>
</protein>
<keyword evidence="10" id="KW-1185">Reference proteome</keyword>
<dbReference type="InterPro" id="IPR051205">
    <property type="entry name" value="UbiH/COQ6_monooxygenase"/>
</dbReference>
<dbReference type="GO" id="GO:0008681">
    <property type="term" value="F:2-octaprenyl-6-methoxyphenol hydroxylase activity"/>
    <property type="evidence" value="ECO:0007669"/>
    <property type="project" value="InterPro"/>
</dbReference>
<dbReference type="UniPathway" id="UPA00232"/>
<keyword evidence="6 9" id="KW-0560">Oxidoreductase</keyword>
<keyword evidence="5" id="KW-0274">FAD</keyword>
<dbReference type="AlphaFoldDB" id="A0A1M7YWT0"/>
<dbReference type="Pfam" id="PF01494">
    <property type="entry name" value="FAD_binding_3"/>
    <property type="match status" value="1"/>
</dbReference>
<gene>
    <name evidence="9" type="primary">ubiH</name>
    <name evidence="9" type="ORF">VQ7734_02908</name>
</gene>
<evidence type="ECO:0000313" key="9">
    <source>
        <dbReference type="EMBL" id="SHO57139.1"/>
    </source>
</evidence>
<dbReference type="PANTHER" id="PTHR43876:SF8">
    <property type="entry name" value="2-OCTAPRENYL-6-METHOXYPHENOL HYDROXYLASE"/>
    <property type="match status" value="1"/>
</dbReference>
<dbReference type="InterPro" id="IPR002938">
    <property type="entry name" value="FAD-bd"/>
</dbReference>
<evidence type="ECO:0000256" key="1">
    <source>
        <dbReference type="ARBA" id="ARBA00001974"/>
    </source>
</evidence>
<sequence>MQLFDIVISGGAMTGATLALALNQRFNGRLKIAVVEAFDPSEQEHPGFDARSIALSDGTVRILQAFDLWEHIFPYTTPIQHIHVSDAGHAGMADIEPEHAGLSALGYVVELADVGRIYTELLRQCSSVSLFCPQQIELVDRQPDSVTVTLKNFGDIQAKLLVAADGSASTCCELLGHTADVYDFEQSAVIANVAVAQPHSGRAFERFTPNGPVALLPMKNERMSLVWCMEPGQAESISSDDGFAEKLQQVFGWRLGKILRAGSRAVYPLKLTVRSRTVSHRFAVIGNAAQTLHPIAGQGFNLGIRDVATLVECLEQQQPGDVGDIAGLLKYQDRRCSDRNQTAGITSSLVSLFSNQWVPAAVSRNLGLMFFDLVPLLQQPLLKRTLGHVIR</sequence>
<evidence type="ECO:0000259" key="8">
    <source>
        <dbReference type="Pfam" id="PF01494"/>
    </source>
</evidence>
<reference evidence="10" key="1">
    <citation type="submission" date="2016-12" db="EMBL/GenBank/DDBJ databases">
        <authorList>
            <person name="Rodrigo-Torres L."/>
            <person name="Arahal R.D."/>
            <person name="Lucena T."/>
        </authorList>
    </citation>
    <scope>NUCLEOTIDE SEQUENCE [LARGE SCALE GENOMIC DNA]</scope>
</reference>
<dbReference type="InterPro" id="IPR010971">
    <property type="entry name" value="UbiH/COQ6"/>
</dbReference>
<dbReference type="InterPro" id="IPR036188">
    <property type="entry name" value="FAD/NAD-bd_sf"/>
</dbReference>
<dbReference type="NCBIfam" id="TIGR01984">
    <property type="entry name" value="UbiH"/>
    <property type="match status" value="1"/>
</dbReference>
<dbReference type="Gene3D" id="3.50.50.60">
    <property type="entry name" value="FAD/NAD(P)-binding domain"/>
    <property type="match status" value="2"/>
</dbReference>
<dbReference type="OrthoDB" id="9769565at2"/>
<dbReference type="GO" id="GO:0071949">
    <property type="term" value="F:FAD binding"/>
    <property type="evidence" value="ECO:0007669"/>
    <property type="project" value="InterPro"/>
</dbReference>
<comment type="cofactor">
    <cofactor evidence="1">
        <name>FAD</name>
        <dbReference type="ChEBI" id="CHEBI:57692"/>
    </cofactor>
</comment>
<dbReference type="NCBIfam" id="TIGR01988">
    <property type="entry name" value="Ubi-OHases"/>
    <property type="match status" value="1"/>
</dbReference>
<evidence type="ECO:0000256" key="6">
    <source>
        <dbReference type="ARBA" id="ARBA00023002"/>
    </source>
</evidence>
<proteinExistence type="inferred from homology"/>